<feature type="non-terminal residue" evidence="1">
    <location>
        <position position="242"/>
    </location>
</feature>
<organism evidence="1">
    <name type="scientific">marine metagenome</name>
    <dbReference type="NCBI Taxonomy" id="408172"/>
    <lineage>
        <taxon>unclassified sequences</taxon>
        <taxon>metagenomes</taxon>
        <taxon>ecological metagenomes</taxon>
    </lineage>
</organism>
<protein>
    <submittedName>
        <fullName evidence="1">Uncharacterized protein</fullName>
    </submittedName>
</protein>
<proteinExistence type="predicted"/>
<evidence type="ECO:0000313" key="1">
    <source>
        <dbReference type="EMBL" id="SVE26603.1"/>
    </source>
</evidence>
<sequence length="242" mass="27599">QALDKNKMSTEGNPVKNFGVRYRVMSDDMKTVTAQYLIPNEVINLAKTRGKEFAGIKLPVGTLTNDQTPKFGVWLKIYPNFQQIGTNDRGEIVLRDRKDFQPMTGAVINSNNTIIMGRAERLVTRLSKDDADKDCEEADAWLKAFEILDNTDTLTRDYLCAGIQYRHEGNAPYLNLTTEVNFFDLQDKEMLDLRSIIQSRFEKINRSIPNVKIRSIINLPKTEDDFKSIISKLQEKGSSAKE</sequence>
<gene>
    <name evidence="1" type="ORF">METZ01_LOCUS479457</name>
</gene>
<feature type="non-terminal residue" evidence="1">
    <location>
        <position position="1"/>
    </location>
</feature>
<dbReference type="EMBL" id="UINC01205429">
    <property type="protein sequence ID" value="SVE26603.1"/>
    <property type="molecule type" value="Genomic_DNA"/>
</dbReference>
<dbReference type="AlphaFoldDB" id="A0A383C3F2"/>
<accession>A0A383C3F2</accession>
<name>A0A383C3F2_9ZZZZ</name>
<reference evidence="1" key="1">
    <citation type="submission" date="2018-05" db="EMBL/GenBank/DDBJ databases">
        <authorList>
            <person name="Lanie J.A."/>
            <person name="Ng W.-L."/>
            <person name="Kazmierczak K.M."/>
            <person name="Andrzejewski T.M."/>
            <person name="Davidsen T.M."/>
            <person name="Wayne K.J."/>
            <person name="Tettelin H."/>
            <person name="Glass J.I."/>
            <person name="Rusch D."/>
            <person name="Podicherti R."/>
            <person name="Tsui H.-C.T."/>
            <person name="Winkler M.E."/>
        </authorList>
    </citation>
    <scope>NUCLEOTIDE SEQUENCE</scope>
</reference>